<evidence type="ECO:0000256" key="1">
    <source>
        <dbReference type="ARBA" id="ARBA00006484"/>
    </source>
</evidence>
<evidence type="ECO:0000259" key="4">
    <source>
        <dbReference type="SMART" id="SM00822"/>
    </source>
</evidence>
<evidence type="ECO:0000256" key="2">
    <source>
        <dbReference type="ARBA" id="ARBA00023002"/>
    </source>
</evidence>
<proteinExistence type="inferred from homology"/>
<accession>A0ABT1QLK8</accession>
<organism evidence="5 6">
    <name type="scientific">Tahibacter harae</name>
    <dbReference type="NCBI Taxonomy" id="2963937"/>
    <lineage>
        <taxon>Bacteria</taxon>
        <taxon>Pseudomonadati</taxon>
        <taxon>Pseudomonadota</taxon>
        <taxon>Gammaproteobacteria</taxon>
        <taxon>Lysobacterales</taxon>
        <taxon>Rhodanobacteraceae</taxon>
        <taxon>Tahibacter</taxon>
    </lineage>
</organism>
<dbReference type="InterPro" id="IPR002347">
    <property type="entry name" value="SDR_fam"/>
</dbReference>
<dbReference type="CDD" id="cd05374">
    <property type="entry name" value="17beta-HSD-like_SDR_c"/>
    <property type="match status" value="1"/>
</dbReference>
<dbReference type="SUPFAM" id="SSF51735">
    <property type="entry name" value="NAD(P)-binding Rossmann-fold domains"/>
    <property type="match status" value="1"/>
</dbReference>
<dbReference type="EMBL" id="JANFQO010000001">
    <property type="protein sequence ID" value="MCQ4163409.1"/>
    <property type="molecule type" value="Genomic_DNA"/>
</dbReference>
<dbReference type="PROSITE" id="PS00061">
    <property type="entry name" value="ADH_SHORT"/>
    <property type="match status" value="1"/>
</dbReference>
<keyword evidence="6" id="KW-1185">Reference proteome</keyword>
<dbReference type="Proteomes" id="UP001165498">
    <property type="component" value="Unassembled WGS sequence"/>
</dbReference>
<dbReference type="PRINTS" id="PR00081">
    <property type="entry name" value="GDHRDH"/>
</dbReference>
<dbReference type="InterPro" id="IPR051911">
    <property type="entry name" value="SDR_oxidoreductase"/>
</dbReference>
<dbReference type="PANTHER" id="PTHR43976:SF16">
    <property type="entry name" value="SHORT-CHAIN DEHYDROGENASE_REDUCTASE FAMILY PROTEIN"/>
    <property type="match status" value="1"/>
</dbReference>
<dbReference type="Gene3D" id="3.40.50.720">
    <property type="entry name" value="NAD(P)-binding Rossmann-like Domain"/>
    <property type="match status" value="1"/>
</dbReference>
<comment type="caution">
    <text evidence="5">The sequence shown here is derived from an EMBL/GenBank/DDBJ whole genome shotgun (WGS) entry which is preliminary data.</text>
</comment>
<dbReference type="RefSeq" id="WP_255910533.1">
    <property type="nucleotide sequence ID" value="NZ_JANFQO010000001.1"/>
</dbReference>
<reference evidence="5" key="1">
    <citation type="submission" date="2022-07" db="EMBL/GenBank/DDBJ databases">
        <title>Tahibacter sp., a new gammaproteobacterium isolated from the silt sample collected at pig farm.</title>
        <authorList>
            <person name="Chen H."/>
        </authorList>
    </citation>
    <scope>NUCLEOTIDE SEQUENCE</scope>
    <source>
        <strain evidence="5">P2K</strain>
    </source>
</reference>
<name>A0ABT1QLK8_9GAMM</name>
<dbReference type="Pfam" id="PF00106">
    <property type="entry name" value="adh_short"/>
    <property type="match status" value="1"/>
</dbReference>
<keyword evidence="2" id="KW-0560">Oxidoreductase</keyword>
<dbReference type="InterPro" id="IPR057326">
    <property type="entry name" value="KR_dom"/>
</dbReference>
<dbReference type="PRINTS" id="PR00080">
    <property type="entry name" value="SDRFAMILY"/>
</dbReference>
<feature type="domain" description="Ketoreductase" evidence="4">
    <location>
        <begin position="3"/>
        <end position="195"/>
    </location>
</feature>
<dbReference type="SMART" id="SM00822">
    <property type="entry name" value="PKS_KR"/>
    <property type="match status" value="1"/>
</dbReference>
<evidence type="ECO:0000256" key="3">
    <source>
        <dbReference type="RuleBase" id="RU000363"/>
    </source>
</evidence>
<dbReference type="InterPro" id="IPR020904">
    <property type="entry name" value="Sc_DH/Rdtase_CS"/>
</dbReference>
<evidence type="ECO:0000313" key="6">
    <source>
        <dbReference type="Proteomes" id="UP001165498"/>
    </source>
</evidence>
<evidence type="ECO:0000313" key="5">
    <source>
        <dbReference type="EMBL" id="MCQ4163409.1"/>
    </source>
</evidence>
<sequence>MSKVWFITGSGRGIGYEAALAALAAGDRVVASGRDRAALQQRFAAFGVAQVLPIALDVVDDAQVRAAVDAAVAHFGRIDVLLNNAGYGQLGLFEEIGAAAVERQFATNVFGLYNVTRAVLPVLRRQRSGRILNITSVGGIIGVAGGSVYCASKFAVEGFSEALAAEVEQFGIRVTIVGPGYFRTDFLDASSIRHGEQAIADYAGLSQQLRAFFDGRNHQQAGDPARLGRVLVQLAHHAAPPLRFSAGPDAVEVVRGKVARLSQETDAFEALSRSTDYAA</sequence>
<comment type="similarity">
    <text evidence="1 3">Belongs to the short-chain dehydrogenases/reductases (SDR) family.</text>
</comment>
<dbReference type="NCBIfam" id="NF004824">
    <property type="entry name" value="PRK06180.1"/>
    <property type="match status" value="1"/>
</dbReference>
<dbReference type="InterPro" id="IPR036291">
    <property type="entry name" value="NAD(P)-bd_dom_sf"/>
</dbReference>
<protein>
    <submittedName>
        <fullName evidence="5">Oxidoreductase</fullName>
    </submittedName>
</protein>
<dbReference type="PANTHER" id="PTHR43976">
    <property type="entry name" value="SHORT CHAIN DEHYDROGENASE"/>
    <property type="match status" value="1"/>
</dbReference>
<gene>
    <name evidence="5" type="ORF">NM961_01670</name>
</gene>